<feature type="domain" description="Peptidase S1" evidence="2">
    <location>
        <begin position="50"/>
        <end position="288"/>
    </location>
</feature>
<dbReference type="SUPFAM" id="SSF50494">
    <property type="entry name" value="Trypsin-like serine proteases"/>
    <property type="match status" value="1"/>
</dbReference>
<accession>A0ABR3HK30</accession>
<dbReference type="InterPro" id="IPR001314">
    <property type="entry name" value="Peptidase_S1A"/>
</dbReference>
<proteinExistence type="predicted"/>
<evidence type="ECO:0000259" key="2">
    <source>
        <dbReference type="PROSITE" id="PS50240"/>
    </source>
</evidence>
<keyword evidence="4" id="KW-1185">Reference proteome</keyword>
<dbReference type="PROSITE" id="PS00134">
    <property type="entry name" value="TRYPSIN_HIS"/>
    <property type="match status" value="1"/>
</dbReference>
<dbReference type="PROSITE" id="PS50240">
    <property type="entry name" value="TRYPSIN_DOM"/>
    <property type="match status" value="1"/>
</dbReference>
<evidence type="ECO:0000313" key="3">
    <source>
        <dbReference type="EMBL" id="KAL0870756.1"/>
    </source>
</evidence>
<dbReference type="CDD" id="cd00190">
    <property type="entry name" value="Tryp_SPc"/>
    <property type="match status" value="1"/>
</dbReference>
<name>A0ABR3HK30_LOXSC</name>
<dbReference type="InterPro" id="IPR009003">
    <property type="entry name" value="Peptidase_S1_PA"/>
</dbReference>
<dbReference type="Pfam" id="PF00089">
    <property type="entry name" value="Trypsin"/>
    <property type="match status" value="1"/>
</dbReference>
<evidence type="ECO:0000256" key="1">
    <source>
        <dbReference type="SAM" id="SignalP"/>
    </source>
</evidence>
<organism evidence="3 4">
    <name type="scientific">Loxostege sticticalis</name>
    <name type="common">Beet webworm moth</name>
    <dbReference type="NCBI Taxonomy" id="481309"/>
    <lineage>
        <taxon>Eukaryota</taxon>
        <taxon>Metazoa</taxon>
        <taxon>Ecdysozoa</taxon>
        <taxon>Arthropoda</taxon>
        <taxon>Hexapoda</taxon>
        <taxon>Insecta</taxon>
        <taxon>Pterygota</taxon>
        <taxon>Neoptera</taxon>
        <taxon>Endopterygota</taxon>
        <taxon>Lepidoptera</taxon>
        <taxon>Glossata</taxon>
        <taxon>Ditrysia</taxon>
        <taxon>Pyraloidea</taxon>
        <taxon>Crambidae</taxon>
        <taxon>Pyraustinae</taxon>
        <taxon>Loxostege</taxon>
    </lineage>
</organism>
<dbReference type="PRINTS" id="PR00722">
    <property type="entry name" value="CHYMOTRYPSIN"/>
</dbReference>
<dbReference type="Proteomes" id="UP001549920">
    <property type="component" value="Unassembled WGS sequence"/>
</dbReference>
<gene>
    <name evidence="3" type="ORF">ABMA27_005690</name>
</gene>
<dbReference type="Gene3D" id="2.40.10.10">
    <property type="entry name" value="Trypsin-like serine proteases"/>
    <property type="match status" value="1"/>
</dbReference>
<feature type="chain" id="PRO_5047128981" description="Peptidase S1 domain-containing protein" evidence="1">
    <location>
        <begin position="19"/>
        <end position="289"/>
    </location>
</feature>
<dbReference type="InterPro" id="IPR043504">
    <property type="entry name" value="Peptidase_S1_PA_chymotrypsin"/>
</dbReference>
<dbReference type="SMART" id="SM00020">
    <property type="entry name" value="Tryp_SPc"/>
    <property type="match status" value="1"/>
</dbReference>
<keyword evidence="1" id="KW-0732">Signal</keyword>
<dbReference type="EMBL" id="JBEUOH010000018">
    <property type="protein sequence ID" value="KAL0870756.1"/>
    <property type="molecule type" value="Genomic_DNA"/>
</dbReference>
<protein>
    <recommendedName>
        <fullName evidence="2">Peptidase S1 domain-containing protein</fullName>
    </recommendedName>
</protein>
<feature type="signal peptide" evidence="1">
    <location>
        <begin position="1"/>
        <end position="18"/>
    </location>
</feature>
<dbReference type="PANTHER" id="PTHR24260">
    <property type="match status" value="1"/>
</dbReference>
<dbReference type="InterPro" id="IPR018114">
    <property type="entry name" value="TRYPSIN_HIS"/>
</dbReference>
<dbReference type="PANTHER" id="PTHR24260:SF136">
    <property type="entry name" value="GH08193P-RELATED"/>
    <property type="match status" value="1"/>
</dbReference>
<comment type="caution">
    <text evidence="3">The sequence shown here is derived from an EMBL/GenBank/DDBJ whole genome shotgun (WGS) entry which is preliminary data.</text>
</comment>
<dbReference type="InterPro" id="IPR001254">
    <property type="entry name" value="Trypsin_dom"/>
</dbReference>
<evidence type="ECO:0000313" key="4">
    <source>
        <dbReference type="Proteomes" id="UP001549920"/>
    </source>
</evidence>
<reference evidence="3 4" key="1">
    <citation type="submission" date="2024-06" db="EMBL/GenBank/DDBJ databases">
        <title>A chromosome-level genome assembly of beet webworm, Loxostege sticticalis.</title>
        <authorList>
            <person name="Zhang Y."/>
        </authorList>
    </citation>
    <scope>NUCLEOTIDE SEQUENCE [LARGE SCALE GENOMIC DNA]</scope>
    <source>
        <strain evidence="3">AQ026</strain>
        <tissue evidence="3">Whole body</tissue>
    </source>
</reference>
<sequence length="289" mass="32786">MRWLLSLFVISLIQLIRADGCEDAKPVFSAPGRRISEQKCQEYNWERKQIEKCSTDAANTEYPYIGSVGFRKNDKMLFLCGAFLVSPKFAVTAGHCLNPPTLTPPEFIRFGNKNLEDSEPHVDAKIIKAITHPGYKPPSKENDIALVELESELPFTRSIQPACLWSQAAHDQLDLFSPGWTRSKKEMNKVISELKVAFIDKELCSERLKKHNVQIYESQICANESIVSRNCLDVPTTSPIITRVKLDGKDEDLMPYAVAMGSYGEKCGQVGVYSRIYSFLDWIEQNVWK</sequence>
<dbReference type="InterPro" id="IPR051333">
    <property type="entry name" value="CLIP_Serine_Protease"/>
</dbReference>